<dbReference type="OrthoDB" id="5275938at2759"/>
<comment type="caution">
    <text evidence="2">The sequence shown here is derived from an EMBL/GenBank/DDBJ whole genome shotgun (WGS) entry which is preliminary data.</text>
</comment>
<dbReference type="InterPro" id="IPR011333">
    <property type="entry name" value="SKP1/BTB/POZ_sf"/>
</dbReference>
<evidence type="ECO:0000313" key="3">
    <source>
        <dbReference type="Proteomes" id="UP000572817"/>
    </source>
</evidence>
<proteinExistence type="predicted"/>
<gene>
    <name evidence="2" type="ORF">GTA08_BOTSDO05870</name>
</gene>
<sequence>MAEKHTIYDGDSERFTKRQRSEATPPPATPPPASTTINIALRGDVILVLDNGSKKLRVLSDMMRMSSSIFDAMFDPERPWRESQELNKDQPNEVALPSDHGDAMEIICKMVHCNFHAEEDNRMNPELLDEVAVLVDKYFFHKVMYYARSSHYTNAAHHNLLAVTHLLGNAEMFTQISRELIVHWQGPFKKLGTMQHTLPWPVLLDLETKRTEKLGKMIRTIHGWAMSEWLVGTDLSNDCSRGPEHRHGYDNICCVNVSRRFVLNVRNIKTGDERPSLVGLWNYWRAARLSEHRPKEEVETFWKRWKVWSRRYGDACNPCCVHGLDNAPSAALQRDLMEEITTVKEVCMDCFCEPEEGVECRIPHDDKSSPRDYSFMG</sequence>
<keyword evidence="3" id="KW-1185">Reference proteome</keyword>
<dbReference type="EMBL" id="WWBZ02000033">
    <property type="protein sequence ID" value="KAF4306593.1"/>
    <property type="molecule type" value="Genomic_DNA"/>
</dbReference>
<protein>
    <recommendedName>
        <fullName evidence="4">BTB domain-containing protein</fullName>
    </recommendedName>
</protein>
<organism evidence="2 3">
    <name type="scientific">Botryosphaeria dothidea</name>
    <dbReference type="NCBI Taxonomy" id="55169"/>
    <lineage>
        <taxon>Eukaryota</taxon>
        <taxon>Fungi</taxon>
        <taxon>Dikarya</taxon>
        <taxon>Ascomycota</taxon>
        <taxon>Pezizomycotina</taxon>
        <taxon>Dothideomycetes</taxon>
        <taxon>Dothideomycetes incertae sedis</taxon>
        <taxon>Botryosphaeriales</taxon>
        <taxon>Botryosphaeriaceae</taxon>
        <taxon>Botryosphaeria</taxon>
    </lineage>
</organism>
<dbReference type="Gene3D" id="3.30.710.10">
    <property type="entry name" value="Potassium Channel Kv1.1, Chain A"/>
    <property type="match status" value="1"/>
</dbReference>
<feature type="region of interest" description="Disordered" evidence="1">
    <location>
        <begin position="1"/>
        <end position="36"/>
    </location>
</feature>
<evidence type="ECO:0008006" key="4">
    <source>
        <dbReference type="Google" id="ProtNLM"/>
    </source>
</evidence>
<evidence type="ECO:0000256" key="1">
    <source>
        <dbReference type="SAM" id="MobiDB-lite"/>
    </source>
</evidence>
<dbReference type="AlphaFoldDB" id="A0A8H4IUL3"/>
<accession>A0A8H4IUL3</accession>
<feature type="compositionally biased region" description="Pro residues" evidence="1">
    <location>
        <begin position="24"/>
        <end position="33"/>
    </location>
</feature>
<feature type="compositionally biased region" description="Basic and acidic residues" evidence="1">
    <location>
        <begin position="1"/>
        <end position="21"/>
    </location>
</feature>
<dbReference type="Proteomes" id="UP000572817">
    <property type="component" value="Unassembled WGS sequence"/>
</dbReference>
<evidence type="ECO:0000313" key="2">
    <source>
        <dbReference type="EMBL" id="KAF4306593.1"/>
    </source>
</evidence>
<reference evidence="2" key="1">
    <citation type="submission" date="2020-04" db="EMBL/GenBank/DDBJ databases">
        <title>Genome Assembly and Annotation of Botryosphaeria dothidea sdau 11-99, a Latent Pathogen of Apple Fruit Ring Rot in China.</title>
        <authorList>
            <person name="Yu C."/>
            <person name="Diao Y."/>
            <person name="Lu Q."/>
            <person name="Zhao J."/>
            <person name="Cui S."/>
            <person name="Peng C."/>
            <person name="He B."/>
            <person name="Liu H."/>
        </authorList>
    </citation>
    <scope>NUCLEOTIDE SEQUENCE [LARGE SCALE GENOMIC DNA]</scope>
    <source>
        <strain evidence="2">Sdau11-99</strain>
    </source>
</reference>
<name>A0A8H4IUL3_9PEZI</name>